<dbReference type="OrthoDB" id="9796554at2"/>
<keyword evidence="9" id="KW-1185">Reference proteome</keyword>
<keyword evidence="5" id="KW-0676">Redox-active center</keyword>
<organism evidence="8 9">
    <name type="scientific">Nocardioides pocheonensis</name>
    <dbReference type="NCBI Taxonomy" id="661485"/>
    <lineage>
        <taxon>Bacteria</taxon>
        <taxon>Bacillati</taxon>
        <taxon>Actinomycetota</taxon>
        <taxon>Actinomycetes</taxon>
        <taxon>Propionibacteriales</taxon>
        <taxon>Nocardioidaceae</taxon>
        <taxon>Nocardioides</taxon>
    </lineage>
</organism>
<dbReference type="EMBL" id="RJSF01000038">
    <property type="protein sequence ID" value="RNM14660.1"/>
    <property type="molecule type" value="Genomic_DNA"/>
</dbReference>
<evidence type="ECO:0000313" key="9">
    <source>
        <dbReference type="Proteomes" id="UP000279994"/>
    </source>
</evidence>
<dbReference type="PROSITE" id="PS51352">
    <property type="entry name" value="THIOREDOXIN_2"/>
    <property type="match status" value="1"/>
</dbReference>
<evidence type="ECO:0000256" key="5">
    <source>
        <dbReference type="ARBA" id="ARBA00023284"/>
    </source>
</evidence>
<dbReference type="AlphaFoldDB" id="A0A3N0GRD2"/>
<sequence length="201" mass="21827">MPRQEAGLRRVPGRPVVPVVRRGSDRSRAGREAGEDAGARVSRVAALLLVALLLTGCGSAPKQAAPARLPDVTLASLTGGPGVDLGSLRGPAVVNLWAQWCKPCKRELPIYESFYQRHGAQVSVLGVDWQDVQADRARALAQRSGVTYPLVVDSKPAIRNRFLPQLLLVDSQGRIAFHEYIEITSLDQLERLVEKHLGVSL</sequence>
<dbReference type="PANTHER" id="PTHR42852:SF6">
    <property type="entry name" value="THIOL:DISULFIDE INTERCHANGE PROTEIN DSBE"/>
    <property type="match status" value="1"/>
</dbReference>
<dbReference type="SUPFAM" id="SSF52833">
    <property type="entry name" value="Thioredoxin-like"/>
    <property type="match status" value="1"/>
</dbReference>
<evidence type="ECO:0000256" key="1">
    <source>
        <dbReference type="ARBA" id="ARBA00004196"/>
    </source>
</evidence>
<dbReference type="Proteomes" id="UP000279994">
    <property type="component" value="Unassembled WGS sequence"/>
</dbReference>
<feature type="compositionally biased region" description="Basic and acidic residues" evidence="6">
    <location>
        <begin position="22"/>
        <end position="35"/>
    </location>
</feature>
<protein>
    <submittedName>
        <fullName evidence="8">TlpA family protein disulfide reductase</fullName>
    </submittedName>
</protein>
<reference evidence="8 9" key="1">
    <citation type="submission" date="2018-11" db="EMBL/GenBank/DDBJ databases">
        <authorList>
            <person name="Li F."/>
        </authorList>
    </citation>
    <scope>NUCLEOTIDE SEQUENCE [LARGE SCALE GENOMIC DNA]</scope>
    <source>
        <strain evidence="8 9">Gsoil 818</strain>
    </source>
</reference>
<keyword evidence="2" id="KW-0201">Cytochrome c-type biogenesis</keyword>
<evidence type="ECO:0000256" key="3">
    <source>
        <dbReference type="ARBA" id="ARBA00022968"/>
    </source>
</evidence>
<proteinExistence type="predicted"/>
<dbReference type="InterPro" id="IPR013766">
    <property type="entry name" value="Thioredoxin_domain"/>
</dbReference>
<feature type="compositionally biased region" description="Low complexity" evidence="6">
    <location>
        <begin position="9"/>
        <end position="21"/>
    </location>
</feature>
<gene>
    <name evidence="8" type="ORF">EFL26_10395</name>
</gene>
<dbReference type="CDD" id="cd02966">
    <property type="entry name" value="TlpA_like_family"/>
    <property type="match status" value="1"/>
</dbReference>
<evidence type="ECO:0000256" key="2">
    <source>
        <dbReference type="ARBA" id="ARBA00022748"/>
    </source>
</evidence>
<accession>A0A3N0GRD2</accession>
<evidence type="ECO:0000256" key="6">
    <source>
        <dbReference type="SAM" id="MobiDB-lite"/>
    </source>
</evidence>
<comment type="subcellular location">
    <subcellularLocation>
        <location evidence="1">Cell envelope</location>
    </subcellularLocation>
</comment>
<dbReference type="GO" id="GO:0016209">
    <property type="term" value="F:antioxidant activity"/>
    <property type="evidence" value="ECO:0007669"/>
    <property type="project" value="InterPro"/>
</dbReference>
<keyword evidence="4" id="KW-1015">Disulfide bond</keyword>
<comment type="caution">
    <text evidence="8">The sequence shown here is derived from an EMBL/GenBank/DDBJ whole genome shotgun (WGS) entry which is preliminary data.</text>
</comment>
<feature type="domain" description="Thioredoxin" evidence="7">
    <location>
        <begin position="63"/>
        <end position="198"/>
    </location>
</feature>
<dbReference type="GO" id="GO:0017004">
    <property type="term" value="P:cytochrome complex assembly"/>
    <property type="evidence" value="ECO:0007669"/>
    <property type="project" value="UniProtKB-KW"/>
</dbReference>
<feature type="region of interest" description="Disordered" evidence="6">
    <location>
        <begin position="1"/>
        <end position="35"/>
    </location>
</feature>
<keyword evidence="3" id="KW-0812">Transmembrane</keyword>
<dbReference type="GO" id="GO:0030313">
    <property type="term" value="C:cell envelope"/>
    <property type="evidence" value="ECO:0007669"/>
    <property type="project" value="UniProtKB-SubCell"/>
</dbReference>
<evidence type="ECO:0000313" key="8">
    <source>
        <dbReference type="EMBL" id="RNM14660.1"/>
    </source>
</evidence>
<dbReference type="PANTHER" id="PTHR42852">
    <property type="entry name" value="THIOL:DISULFIDE INTERCHANGE PROTEIN DSBE"/>
    <property type="match status" value="1"/>
</dbReference>
<evidence type="ECO:0000259" key="7">
    <source>
        <dbReference type="PROSITE" id="PS51352"/>
    </source>
</evidence>
<dbReference type="GO" id="GO:0016491">
    <property type="term" value="F:oxidoreductase activity"/>
    <property type="evidence" value="ECO:0007669"/>
    <property type="project" value="InterPro"/>
</dbReference>
<dbReference type="InterPro" id="IPR050553">
    <property type="entry name" value="Thioredoxin_ResA/DsbE_sf"/>
</dbReference>
<evidence type="ECO:0000256" key="4">
    <source>
        <dbReference type="ARBA" id="ARBA00023157"/>
    </source>
</evidence>
<name>A0A3N0GRD2_9ACTN</name>
<keyword evidence="3" id="KW-0735">Signal-anchor</keyword>
<dbReference type="Pfam" id="PF00578">
    <property type="entry name" value="AhpC-TSA"/>
    <property type="match status" value="1"/>
</dbReference>
<dbReference type="InterPro" id="IPR036249">
    <property type="entry name" value="Thioredoxin-like_sf"/>
</dbReference>
<dbReference type="InterPro" id="IPR000866">
    <property type="entry name" value="AhpC/TSA"/>
</dbReference>
<dbReference type="Gene3D" id="3.40.30.10">
    <property type="entry name" value="Glutaredoxin"/>
    <property type="match status" value="1"/>
</dbReference>